<dbReference type="Proteomes" id="UP000078389">
    <property type="component" value="Unassembled WGS sequence"/>
</dbReference>
<dbReference type="AlphaFoldDB" id="A0A178HLP4"/>
<name>A0A178HLP4_9HYPH</name>
<sequence length="74" mass="8512">MKKVSIGAQIMEVEYELAMRRSVYQRQVSTGKMKRAEATLHTEQMEAVLATLKFVRDNEDDFRAFMAAKREVAA</sequence>
<gene>
    <name evidence="1" type="ORF">A3840_17250</name>
</gene>
<dbReference type="EMBL" id="LVVY01000130">
    <property type="protein sequence ID" value="OAM73741.1"/>
    <property type="molecule type" value="Genomic_DNA"/>
</dbReference>
<dbReference type="RefSeq" id="WP_067459824.1">
    <property type="nucleotide sequence ID" value="NZ_LVVY01000130.1"/>
</dbReference>
<keyword evidence="2" id="KW-1185">Reference proteome</keyword>
<evidence type="ECO:0000313" key="1">
    <source>
        <dbReference type="EMBL" id="OAM73741.1"/>
    </source>
</evidence>
<reference evidence="1 2" key="1">
    <citation type="submission" date="2016-03" db="EMBL/GenBank/DDBJ databases">
        <title>Genome sequencing of Devosia sp. S37.</title>
        <authorList>
            <person name="Mohd Nor M."/>
        </authorList>
    </citation>
    <scope>NUCLEOTIDE SEQUENCE [LARGE SCALE GENOMIC DNA]</scope>
    <source>
        <strain evidence="1 2">S37</strain>
    </source>
</reference>
<accession>A0A178HLP4</accession>
<protein>
    <recommendedName>
        <fullName evidence="3">Transposase</fullName>
    </recommendedName>
</protein>
<evidence type="ECO:0008006" key="3">
    <source>
        <dbReference type="Google" id="ProtNLM"/>
    </source>
</evidence>
<evidence type="ECO:0000313" key="2">
    <source>
        <dbReference type="Proteomes" id="UP000078389"/>
    </source>
</evidence>
<proteinExistence type="predicted"/>
<comment type="caution">
    <text evidence="1">The sequence shown here is derived from an EMBL/GenBank/DDBJ whole genome shotgun (WGS) entry which is preliminary data.</text>
</comment>
<dbReference type="STRING" id="1770058.A3840_17250"/>
<dbReference type="OrthoDB" id="983097at2"/>
<organism evidence="1 2">
    <name type="scientific">Devosia elaeis</name>
    <dbReference type="NCBI Taxonomy" id="1770058"/>
    <lineage>
        <taxon>Bacteria</taxon>
        <taxon>Pseudomonadati</taxon>
        <taxon>Pseudomonadota</taxon>
        <taxon>Alphaproteobacteria</taxon>
        <taxon>Hyphomicrobiales</taxon>
        <taxon>Devosiaceae</taxon>
        <taxon>Devosia</taxon>
    </lineage>
</organism>